<dbReference type="PANTHER" id="PTHR12904">
    <property type="match status" value="1"/>
</dbReference>
<protein>
    <submittedName>
        <fullName evidence="5">Protein zer-1-like protein</fullName>
    </submittedName>
</protein>
<keyword evidence="2" id="KW-0833">Ubl conjugation pathway</keyword>
<dbReference type="SUPFAM" id="SSF48371">
    <property type="entry name" value="ARM repeat"/>
    <property type="match status" value="1"/>
</dbReference>
<comment type="caution">
    <text evidence="5">The sequence shown here is derived from an EMBL/GenBank/DDBJ whole genome shotgun (WGS) entry which is preliminary data.</text>
</comment>
<dbReference type="InterPro" id="IPR055142">
    <property type="entry name" value="ZER1-like_C"/>
</dbReference>
<feature type="domain" description="Zer-1-like leucine-rich repeats region" evidence="4">
    <location>
        <begin position="193"/>
        <end position="316"/>
    </location>
</feature>
<evidence type="ECO:0000256" key="1">
    <source>
        <dbReference type="ARBA" id="ARBA00022614"/>
    </source>
</evidence>
<evidence type="ECO:0000313" key="6">
    <source>
        <dbReference type="Proteomes" id="UP000825002"/>
    </source>
</evidence>
<dbReference type="Gene3D" id="3.80.10.10">
    <property type="entry name" value="Ribonuclease Inhibitor"/>
    <property type="match status" value="2"/>
</dbReference>
<dbReference type="Gene3D" id="1.25.10.10">
    <property type="entry name" value="Leucine-rich Repeat Variant"/>
    <property type="match status" value="1"/>
</dbReference>
<dbReference type="Pfam" id="PF25013">
    <property type="entry name" value="LRR_Zer-1"/>
    <property type="match status" value="1"/>
</dbReference>
<name>A0ABQ7S7E7_9ACAR</name>
<dbReference type="InterPro" id="IPR011989">
    <property type="entry name" value="ARM-like"/>
</dbReference>
<evidence type="ECO:0000313" key="5">
    <source>
        <dbReference type="EMBL" id="KAG9509160.1"/>
    </source>
</evidence>
<dbReference type="EMBL" id="JAIFTH010000639">
    <property type="protein sequence ID" value="KAG9509160.1"/>
    <property type="molecule type" value="Genomic_DNA"/>
</dbReference>
<keyword evidence="6" id="KW-1185">Reference proteome</keyword>
<sequence length="768" mass="87640">MLSINESLASSQDSPDSLVLTCVKYIVTDSIPFAHYKIPREIGHLMLRVYREHRRNQQDLSRDACEQFFRQFNAENIPLSHVDFSDMPITDEFLADFLDQYKTTLIHLNISNCKRLTDVRLATQPTCLKTLILGDTVKQMMPPMFQYTSLKYNKAIFQDNMELRKLVVHNYQNPKCEFHGDVGIDNLLTPAMISTLQYLDLSGSNIGKGNALAKLESLKALILYDCIATRPEIFDNIACIKTLKVLDISQVSRSSNQTQISGEKCLSKYLRFLVDSLPNLVSLDISGTQLVCRKHNDIAGLKSRQTRPFEFLGLFHAGEDAAYRNNIPAITIAGDANEAQILTACEVYMHRKEQLGRALNDLFNCFRIRDVFEDIDRALNIVLSAMKMHLNDEQVQCTATASLFYIVKSSESSCYLGSRIKRLIIKRLLDTMLCHKHSKMVLRNGVLIMVNTNIQYLTFEYLRVSLITMHIINASFDDDGFMQRVAVFLLNSIACQTGGLQKVIIGTAGAVETMIDLIKSRLADGRCDDTLETAWSTLWNITDETPVNCERFLQNDGLETFTRCMDAFPDSNDLLRNIMGLLGNVAECENLRYTFMEVRFISRFNELLRSEIDGIECSYNACGILAHIMSDGSEFWERNLPQMPRQERLEDMRRAISRSFVPIMRLLEPNIAAEAQYWAVWALTNLTRVYPHKYCSRLIEDGGHERLKRLVDDPDTADYVRNLAKITLYQVKLFNEEKSLNGLENCDSIDYDEVVNFRVDSAPPVISQ</sequence>
<gene>
    <name evidence="5" type="ORF">GZH46_02331</name>
</gene>
<reference evidence="5 6" key="1">
    <citation type="submission" date="2020-10" db="EMBL/GenBank/DDBJ databases">
        <authorList>
            <person name="Klimov P.B."/>
            <person name="Dyachkov S.M."/>
            <person name="Chetverikov P.E."/>
        </authorList>
    </citation>
    <scope>NUCLEOTIDE SEQUENCE [LARGE SCALE GENOMIC DNA]</scope>
    <source>
        <strain evidence="5">BMOC 18-1129-001#AD2665</strain>
        <tissue evidence="5">Entire mites</tissue>
    </source>
</reference>
<dbReference type="InterPro" id="IPR051341">
    <property type="entry name" value="Zyg-11_UBL_adapter"/>
</dbReference>
<dbReference type="InterPro" id="IPR000225">
    <property type="entry name" value="Armadillo"/>
</dbReference>
<evidence type="ECO:0000259" key="3">
    <source>
        <dbReference type="Pfam" id="PF22964"/>
    </source>
</evidence>
<dbReference type="SMART" id="SM00185">
    <property type="entry name" value="ARM"/>
    <property type="match status" value="3"/>
</dbReference>
<proteinExistence type="predicted"/>
<evidence type="ECO:0000259" key="4">
    <source>
        <dbReference type="Pfam" id="PF25013"/>
    </source>
</evidence>
<dbReference type="PANTHER" id="PTHR12904:SF23">
    <property type="entry name" value="PROTEIN ZER-1 HOMOLOG"/>
    <property type="match status" value="1"/>
</dbReference>
<dbReference type="InterPro" id="IPR056845">
    <property type="entry name" value="LRR_Zer-1"/>
</dbReference>
<organism evidence="5 6">
    <name type="scientific">Fragariocoptes setiger</name>
    <dbReference type="NCBI Taxonomy" id="1670756"/>
    <lineage>
        <taxon>Eukaryota</taxon>
        <taxon>Metazoa</taxon>
        <taxon>Ecdysozoa</taxon>
        <taxon>Arthropoda</taxon>
        <taxon>Chelicerata</taxon>
        <taxon>Arachnida</taxon>
        <taxon>Acari</taxon>
        <taxon>Acariformes</taxon>
        <taxon>Trombidiformes</taxon>
        <taxon>Prostigmata</taxon>
        <taxon>Eupodina</taxon>
        <taxon>Eriophyoidea</taxon>
        <taxon>Phytoptidae</taxon>
        <taxon>Fragariocoptes</taxon>
    </lineage>
</organism>
<accession>A0ABQ7S7E7</accession>
<dbReference type="Proteomes" id="UP000825002">
    <property type="component" value="Unassembled WGS sequence"/>
</dbReference>
<dbReference type="SUPFAM" id="SSF52047">
    <property type="entry name" value="RNI-like"/>
    <property type="match status" value="1"/>
</dbReference>
<dbReference type="InterPro" id="IPR032675">
    <property type="entry name" value="LRR_dom_sf"/>
</dbReference>
<feature type="domain" description="Protein zer-1 homolog-like C-terminal" evidence="3">
    <location>
        <begin position="385"/>
        <end position="732"/>
    </location>
</feature>
<dbReference type="InterPro" id="IPR016024">
    <property type="entry name" value="ARM-type_fold"/>
</dbReference>
<keyword evidence="1" id="KW-0433">Leucine-rich repeat</keyword>
<dbReference type="Pfam" id="PF22964">
    <property type="entry name" value="ZER1-like_2nd"/>
    <property type="match status" value="1"/>
</dbReference>
<evidence type="ECO:0000256" key="2">
    <source>
        <dbReference type="ARBA" id="ARBA00022786"/>
    </source>
</evidence>